<dbReference type="GO" id="GO:0140098">
    <property type="term" value="F:catalytic activity, acting on RNA"/>
    <property type="evidence" value="ECO:0007669"/>
    <property type="project" value="UniProtKB-ARBA"/>
</dbReference>
<dbReference type="NCBIfam" id="TIGR00005">
    <property type="entry name" value="rluA_subfam"/>
    <property type="match status" value="1"/>
</dbReference>
<dbReference type="PANTHER" id="PTHR21600:SF35">
    <property type="entry name" value="PSEUDOURIDINE SYNTHASE"/>
    <property type="match status" value="1"/>
</dbReference>
<feature type="active site" evidence="3">
    <location>
        <position position="133"/>
    </location>
</feature>
<protein>
    <recommendedName>
        <fullName evidence="4">Pseudouridine synthase</fullName>
        <ecNumber evidence="4">5.4.99.-</ecNumber>
    </recommendedName>
</protein>
<dbReference type="CDD" id="cd02869">
    <property type="entry name" value="PseudoU_synth_RluA_like"/>
    <property type="match status" value="1"/>
</dbReference>
<feature type="domain" description="Pseudouridine synthase RsuA/RluA-like" evidence="5">
    <location>
        <begin position="87"/>
        <end position="234"/>
    </location>
</feature>
<comment type="function">
    <text evidence="4">Responsible for synthesis of pseudouridine from uracil.</text>
</comment>
<dbReference type="Pfam" id="PF00849">
    <property type="entry name" value="PseudoU_synth_2"/>
    <property type="match status" value="1"/>
</dbReference>
<organism evidence="6 7">
    <name type="scientific">Selenomonas sputigena (strain ATCC 35185 / DSM 20758 / CCUG 44933 / VPI D19B-28)</name>
    <dbReference type="NCBI Taxonomy" id="546271"/>
    <lineage>
        <taxon>Bacteria</taxon>
        <taxon>Bacillati</taxon>
        <taxon>Bacillota</taxon>
        <taxon>Negativicutes</taxon>
        <taxon>Selenomonadales</taxon>
        <taxon>Selenomonadaceae</taxon>
        <taxon>Selenomonas</taxon>
    </lineage>
</organism>
<dbReference type="AlphaFoldDB" id="F4F007"/>
<dbReference type="InterPro" id="IPR050188">
    <property type="entry name" value="RluA_PseudoU_synthase"/>
</dbReference>
<comment type="similarity">
    <text evidence="2 4">Belongs to the pseudouridine synthase RluA family.</text>
</comment>
<dbReference type="HOGENOM" id="CLU_016902_8_2_9"/>
<proteinExistence type="inferred from homology"/>
<sequence length="301" mass="33337">MGKTRLVVPEGLTCMALREFLQKECGFSTTLWKKLRRSGTFSLNGLPANAARIRIKSGDELCWHLAEESRIAPEDIPLEILYEDAALLIVNKPAGMLVHPTGGEYRHTLANAVLFHYEAHGEKHAFHPVHRLDRQTSGLVLIAKEAHVQHLLSAHNAIERIYLAVIEGKLPEPCGTIDAPIARRPGSIIERMVSPAGKCAVTHYATLAERGGLSLLALRLATGRTHQIRVHLAHLAHPLLGDDLYGGRTDRIARQALHAHRLRFRHPISGKEITVHAPFPADMSAFFPEICSNFSLFTKDS</sequence>
<dbReference type="GO" id="GO:0000455">
    <property type="term" value="P:enzyme-directed rRNA pseudouridine synthesis"/>
    <property type="evidence" value="ECO:0007669"/>
    <property type="project" value="TreeGrafter"/>
</dbReference>
<dbReference type="InterPro" id="IPR006225">
    <property type="entry name" value="PsdUridine_synth_RluC/D"/>
</dbReference>
<name>F4F007_SELS3</name>
<dbReference type="PANTHER" id="PTHR21600">
    <property type="entry name" value="MITOCHONDRIAL RNA PSEUDOURIDINE SYNTHASE"/>
    <property type="match status" value="1"/>
</dbReference>
<dbReference type="Gene3D" id="3.30.2350.10">
    <property type="entry name" value="Pseudouridine synthase"/>
    <property type="match status" value="1"/>
</dbReference>
<dbReference type="RefSeq" id="WP_013740803.1">
    <property type="nucleotide sequence ID" value="NC_015437.1"/>
</dbReference>
<dbReference type="GO" id="GO:0009982">
    <property type="term" value="F:pseudouridine synthase activity"/>
    <property type="evidence" value="ECO:0007669"/>
    <property type="project" value="InterPro"/>
</dbReference>
<evidence type="ECO:0000256" key="4">
    <source>
        <dbReference type="RuleBase" id="RU362028"/>
    </source>
</evidence>
<evidence type="ECO:0000256" key="2">
    <source>
        <dbReference type="ARBA" id="ARBA00010876"/>
    </source>
</evidence>
<accession>F4F007</accession>
<keyword evidence="4" id="KW-0413">Isomerase</keyword>
<evidence type="ECO:0000259" key="5">
    <source>
        <dbReference type="Pfam" id="PF00849"/>
    </source>
</evidence>
<gene>
    <name evidence="6" type="ordered locus">Selsp_1186</name>
</gene>
<evidence type="ECO:0000313" key="6">
    <source>
        <dbReference type="EMBL" id="AEC00146.1"/>
    </source>
</evidence>
<dbReference type="Proteomes" id="UP000011124">
    <property type="component" value="Chromosome"/>
</dbReference>
<reference evidence="6 7" key="1">
    <citation type="submission" date="2011-04" db="EMBL/GenBank/DDBJ databases">
        <title>The complete genome of Selenomonas sputigena DSM 20758.</title>
        <authorList>
            <consortium name="US DOE Joint Genome Institute (JGI-PGF)"/>
            <person name="Lucas S."/>
            <person name="Copeland A."/>
            <person name="Lapidus A."/>
            <person name="Bruce D."/>
            <person name="Goodwin L."/>
            <person name="Pitluck S."/>
            <person name="Peters L."/>
            <person name="Kyrpides N."/>
            <person name="Mavromatis K."/>
            <person name="Ivanova N."/>
            <person name="Ovchinnikova G."/>
            <person name="Teshima H."/>
            <person name="Detter J.C."/>
            <person name="Tapia R."/>
            <person name="Han C."/>
            <person name="Land M."/>
            <person name="Hauser L."/>
            <person name="Markowitz V."/>
            <person name="Cheng J.-F."/>
            <person name="Hugenholtz P."/>
            <person name="Woyke T."/>
            <person name="Wu D."/>
            <person name="Gronow S."/>
            <person name="Wellnitz S."/>
            <person name="Schneider S."/>
            <person name="Klenk H.-P."/>
            <person name="Eisen J.A."/>
        </authorList>
    </citation>
    <scope>NUCLEOTIDE SEQUENCE [LARGE SCALE GENOMIC DNA]</scope>
    <source>
        <strain evidence="7">ATCC 35185 / DSM 20758 / VPI D19B-28</strain>
    </source>
</reference>
<dbReference type="EC" id="5.4.99.-" evidence="4"/>
<dbReference type="InterPro" id="IPR006224">
    <property type="entry name" value="PsdUridine_synth_RluA-like_CS"/>
</dbReference>
<keyword evidence="7" id="KW-1185">Reference proteome</keyword>
<dbReference type="EMBL" id="CP002637">
    <property type="protein sequence ID" value="AEC00146.1"/>
    <property type="molecule type" value="Genomic_DNA"/>
</dbReference>
<dbReference type="InterPro" id="IPR020103">
    <property type="entry name" value="PsdUridine_synth_cat_dom_sf"/>
</dbReference>
<evidence type="ECO:0000256" key="3">
    <source>
        <dbReference type="PIRSR" id="PIRSR606225-1"/>
    </source>
</evidence>
<evidence type="ECO:0000313" key="7">
    <source>
        <dbReference type="Proteomes" id="UP000011124"/>
    </source>
</evidence>
<evidence type="ECO:0000256" key="1">
    <source>
        <dbReference type="ARBA" id="ARBA00000073"/>
    </source>
</evidence>
<dbReference type="SUPFAM" id="SSF55120">
    <property type="entry name" value="Pseudouridine synthase"/>
    <property type="match status" value="1"/>
</dbReference>
<dbReference type="GO" id="GO:0003723">
    <property type="term" value="F:RNA binding"/>
    <property type="evidence" value="ECO:0007669"/>
    <property type="project" value="InterPro"/>
</dbReference>
<dbReference type="PROSITE" id="PS01129">
    <property type="entry name" value="PSI_RLU"/>
    <property type="match status" value="1"/>
</dbReference>
<comment type="catalytic activity">
    <reaction evidence="1 4">
        <text>a uridine in RNA = a pseudouridine in RNA</text>
        <dbReference type="Rhea" id="RHEA:48348"/>
        <dbReference type="Rhea" id="RHEA-COMP:12068"/>
        <dbReference type="Rhea" id="RHEA-COMP:12069"/>
        <dbReference type="ChEBI" id="CHEBI:65314"/>
        <dbReference type="ChEBI" id="CHEBI:65315"/>
    </reaction>
</comment>
<dbReference type="KEGG" id="ssg:Selsp_1186"/>
<dbReference type="InterPro" id="IPR006145">
    <property type="entry name" value="PsdUridine_synth_RsuA/RluA"/>
</dbReference>